<dbReference type="AlphaFoldDB" id="A0A1H1PKN7"/>
<evidence type="ECO:0000313" key="1">
    <source>
        <dbReference type="EMBL" id="SDS11309.1"/>
    </source>
</evidence>
<organism evidence="1 2">
    <name type="scientific">Mucilaginibacter mallensis</name>
    <dbReference type="NCBI Taxonomy" id="652787"/>
    <lineage>
        <taxon>Bacteria</taxon>
        <taxon>Pseudomonadati</taxon>
        <taxon>Bacteroidota</taxon>
        <taxon>Sphingobacteriia</taxon>
        <taxon>Sphingobacteriales</taxon>
        <taxon>Sphingobacteriaceae</taxon>
        <taxon>Mucilaginibacter</taxon>
    </lineage>
</organism>
<name>A0A1H1PKN7_MUCMA</name>
<sequence length="177" mass="20663">MDNNLETVNNITDKLDWGIRSLKKIQISNHDKLEIQDNFWSFLTAFQNAWNYYNHLIALKNPSLNSKQRNKVGIELIENWKKSKLSDQEIAAWDILNKLRNTDTHLKPVKPEIIERELMLVTDMGFYLVDDQGRFLSAGAIIKYYIYFNEAEHDIIELAEHGVSAIKKLIDFIPTLV</sequence>
<proteinExistence type="predicted"/>
<dbReference type="RefSeq" id="WP_091368926.1">
    <property type="nucleotide sequence ID" value="NZ_LT629740.1"/>
</dbReference>
<gene>
    <name evidence="1" type="ORF">SAMN05216490_0564</name>
</gene>
<evidence type="ECO:0000313" key="2">
    <source>
        <dbReference type="Proteomes" id="UP000199679"/>
    </source>
</evidence>
<dbReference type="STRING" id="652787.SAMN05216490_0564"/>
<evidence type="ECO:0008006" key="3">
    <source>
        <dbReference type="Google" id="ProtNLM"/>
    </source>
</evidence>
<dbReference type="Proteomes" id="UP000199679">
    <property type="component" value="Chromosome I"/>
</dbReference>
<reference evidence="1 2" key="1">
    <citation type="submission" date="2016-10" db="EMBL/GenBank/DDBJ databases">
        <authorList>
            <person name="de Groot N.N."/>
        </authorList>
    </citation>
    <scope>NUCLEOTIDE SEQUENCE [LARGE SCALE GENOMIC DNA]</scope>
    <source>
        <strain evidence="1 2">MP1X4</strain>
    </source>
</reference>
<keyword evidence="2" id="KW-1185">Reference proteome</keyword>
<accession>A0A1H1PKN7</accession>
<protein>
    <recommendedName>
        <fullName evidence="3">HEPN AbiU2-like domain-containing protein</fullName>
    </recommendedName>
</protein>
<dbReference type="EMBL" id="LT629740">
    <property type="protein sequence ID" value="SDS11309.1"/>
    <property type="molecule type" value="Genomic_DNA"/>
</dbReference>